<dbReference type="AlphaFoldDB" id="A0A7S0LVV4"/>
<gene>
    <name evidence="2" type="ORF">CPEL01642_LOCUS25088</name>
</gene>
<reference evidence="2" key="1">
    <citation type="submission" date="2021-01" db="EMBL/GenBank/DDBJ databases">
        <authorList>
            <person name="Corre E."/>
            <person name="Pelletier E."/>
            <person name="Niang G."/>
            <person name="Scheremetjew M."/>
            <person name="Finn R."/>
            <person name="Kale V."/>
            <person name="Holt S."/>
            <person name="Cochrane G."/>
            <person name="Meng A."/>
            <person name="Brown T."/>
            <person name="Cohen L."/>
        </authorList>
    </citation>
    <scope>NUCLEOTIDE SEQUENCE</scope>
    <source>
        <strain evidence="2">PLY182g</strain>
    </source>
</reference>
<proteinExistence type="predicted"/>
<dbReference type="GO" id="GO:0004722">
    <property type="term" value="F:protein serine/threonine phosphatase activity"/>
    <property type="evidence" value="ECO:0007669"/>
    <property type="project" value="InterPro"/>
</dbReference>
<evidence type="ECO:0000313" key="2">
    <source>
        <dbReference type="EMBL" id="CAD8621705.1"/>
    </source>
</evidence>
<accession>A0A7S0LVV4</accession>
<evidence type="ECO:0000259" key="1">
    <source>
        <dbReference type="PROSITE" id="PS51746"/>
    </source>
</evidence>
<name>A0A7S0LVV4_9EUKA</name>
<sequence>MEDRHVLEVSGGMTLAAVFDGHNGDAAASFCSEQLCTALLSAWRAAPSPVEAASAAFRTSFVSLNERFLVENPHDDSGCTALAALLVNDTLLVANAGDCQCKLWRGDAIVPLSREHIAADPEERERVAQAGGTVSVTTDGKLRVGGVIQVTRCIGDRPLRKLGLSAEPEVCAIELCAEDKVLLLASDGLWDVMPDARLLHCLRNTAQSPDLLAKRLIFDAMERGTDDNVSVVVIMLRDA</sequence>
<dbReference type="InterPro" id="IPR015655">
    <property type="entry name" value="PP2C"/>
</dbReference>
<organism evidence="2">
    <name type="scientific">Coccolithus braarudii</name>
    <dbReference type="NCBI Taxonomy" id="221442"/>
    <lineage>
        <taxon>Eukaryota</taxon>
        <taxon>Haptista</taxon>
        <taxon>Haptophyta</taxon>
        <taxon>Prymnesiophyceae</taxon>
        <taxon>Coccolithales</taxon>
        <taxon>Coccolithaceae</taxon>
        <taxon>Coccolithus</taxon>
    </lineage>
</organism>
<dbReference type="EMBL" id="HBEY01052137">
    <property type="protein sequence ID" value="CAD8621705.1"/>
    <property type="molecule type" value="Transcribed_RNA"/>
</dbReference>
<dbReference type="SMART" id="SM00332">
    <property type="entry name" value="PP2Cc"/>
    <property type="match status" value="1"/>
</dbReference>
<dbReference type="SMART" id="SM00331">
    <property type="entry name" value="PP2C_SIG"/>
    <property type="match status" value="1"/>
</dbReference>
<feature type="domain" description="PPM-type phosphatase" evidence="1">
    <location>
        <begin position="1"/>
        <end position="236"/>
    </location>
</feature>
<dbReference type="Gene3D" id="3.60.40.10">
    <property type="entry name" value="PPM-type phosphatase domain"/>
    <property type="match status" value="1"/>
</dbReference>
<dbReference type="Pfam" id="PF00481">
    <property type="entry name" value="PP2C"/>
    <property type="match status" value="1"/>
</dbReference>
<dbReference type="SUPFAM" id="SSF81606">
    <property type="entry name" value="PP2C-like"/>
    <property type="match status" value="1"/>
</dbReference>
<dbReference type="CDD" id="cd00143">
    <property type="entry name" value="PP2Cc"/>
    <property type="match status" value="1"/>
</dbReference>
<protein>
    <recommendedName>
        <fullName evidence="1">PPM-type phosphatase domain-containing protein</fullName>
    </recommendedName>
</protein>
<dbReference type="PROSITE" id="PS51746">
    <property type="entry name" value="PPM_2"/>
    <property type="match status" value="1"/>
</dbReference>
<dbReference type="PANTHER" id="PTHR47992">
    <property type="entry name" value="PROTEIN PHOSPHATASE"/>
    <property type="match status" value="1"/>
</dbReference>
<dbReference type="InterPro" id="IPR001932">
    <property type="entry name" value="PPM-type_phosphatase-like_dom"/>
</dbReference>
<dbReference type="InterPro" id="IPR036457">
    <property type="entry name" value="PPM-type-like_dom_sf"/>
</dbReference>